<dbReference type="PANTHER" id="PTHR42721:SF3">
    <property type="entry name" value="BETA-D-XYLOSIDASE 5-RELATED"/>
    <property type="match status" value="1"/>
</dbReference>
<name>A0A813KJC5_POLGL</name>
<evidence type="ECO:0000259" key="5">
    <source>
        <dbReference type="Pfam" id="PF00933"/>
    </source>
</evidence>
<keyword evidence="4" id="KW-0326">Glycosidase</keyword>
<feature type="domain" description="Glycoside hydrolase family 3 N-terminal" evidence="5">
    <location>
        <begin position="1"/>
        <end position="102"/>
    </location>
</feature>
<comment type="similarity">
    <text evidence="1">Belongs to the glycosyl hydrolase 3 family.</text>
</comment>
<dbReference type="AlphaFoldDB" id="A0A813KJC5"/>
<feature type="non-terminal residue" evidence="7">
    <location>
        <position position="444"/>
    </location>
</feature>
<protein>
    <recommendedName>
        <fullName evidence="9">Beta-glucosidase</fullName>
    </recommendedName>
</protein>
<proteinExistence type="inferred from homology"/>
<comment type="caution">
    <text evidence="7">The sequence shown here is derived from an EMBL/GenBank/DDBJ whole genome shotgun (WGS) entry which is preliminary data.</text>
</comment>
<dbReference type="Pfam" id="PF00933">
    <property type="entry name" value="Glyco_hydro_3"/>
    <property type="match status" value="1"/>
</dbReference>
<evidence type="ECO:0000256" key="1">
    <source>
        <dbReference type="ARBA" id="ARBA00005336"/>
    </source>
</evidence>
<evidence type="ECO:0000256" key="4">
    <source>
        <dbReference type="ARBA" id="ARBA00023295"/>
    </source>
</evidence>
<accession>A0A813KJC5</accession>
<feature type="domain" description="Glycoside hydrolase family 3 C-terminal" evidence="6">
    <location>
        <begin position="144"/>
        <end position="391"/>
    </location>
</feature>
<dbReference type="GO" id="GO:0046556">
    <property type="term" value="F:alpha-L-arabinofuranosidase activity"/>
    <property type="evidence" value="ECO:0007669"/>
    <property type="project" value="TreeGrafter"/>
</dbReference>
<reference evidence="7" key="1">
    <citation type="submission" date="2021-02" db="EMBL/GenBank/DDBJ databases">
        <authorList>
            <person name="Dougan E. K."/>
            <person name="Rhodes N."/>
            <person name="Thang M."/>
            <person name="Chan C."/>
        </authorList>
    </citation>
    <scope>NUCLEOTIDE SEQUENCE</scope>
</reference>
<dbReference type="Pfam" id="PF01915">
    <property type="entry name" value="Glyco_hydro_3_C"/>
    <property type="match status" value="1"/>
</dbReference>
<dbReference type="SUPFAM" id="SSF51445">
    <property type="entry name" value="(Trans)glycosidases"/>
    <property type="match status" value="1"/>
</dbReference>
<dbReference type="GO" id="GO:0009044">
    <property type="term" value="F:xylan 1,4-beta-xylosidase activity"/>
    <property type="evidence" value="ECO:0007669"/>
    <property type="project" value="InterPro"/>
</dbReference>
<dbReference type="Gene3D" id="3.20.20.300">
    <property type="entry name" value="Glycoside hydrolase, family 3, N-terminal domain"/>
    <property type="match status" value="1"/>
</dbReference>
<dbReference type="GO" id="GO:0045493">
    <property type="term" value="P:xylan catabolic process"/>
    <property type="evidence" value="ECO:0007669"/>
    <property type="project" value="InterPro"/>
</dbReference>
<evidence type="ECO:0008006" key="9">
    <source>
        <dbReference type="Google" id="ProtNLM"/>
    </source>
</evidence>
<evidence type="ECO:0000256" key="2">
    <source>
        <dbReference type="ARBA" id="ARBA00022729"/>
    </source>
</evidence>
<dbReference type="SUPFAM" id="SSF52279">
    <property type="entry name" value="Beta-D-glucan exohydrolase, C-terminal domain"/>
    <property type="match status" value="1"/>
</dbReference>
<dbReference type="PANTHER" id="PTHR42721">
    <property type="entry name" value="SUGAR HYDROLASE-RELATED"/>
    <property type="match status" value="1"/>
</dbReference>
<gene>
    <name evidence="7" type="ORF">PGLA2088_LOCUS33957</name>
</gene>
<organism evidence="7 8">
    <name type="scientific">Polarella glacialis</name>
    <name type="common">Dinoflagellate</name>
    <dbReference type="NCBI Taxonomy" id="89957"/>
    <lineage>
        <taxon>Eukaryota</taxon>
        <taxon>Sar</taxon>
        <taxon>Alveolata</taxon>
        <taxon>Dinophyceae</taxon>
        <taxon>Suessiales</taxon>
        <taxon>Suessiaceae</taxon>
        <taxon>Polarella</taxon>
    </lineage>
</organism>
<dbReference type="InterPro" id="IPR017853">
    <property type="entry name" value="GH"/>
</dbReference>
<sequence length="444" mass="47094">VMCGYNLVNGVPACASQALLNKTLRGQWGFRGSVVSDFDSWASMVDTQHFVQNYTSAAALGLNAGLDQEGGGTKVVSTLPQAVALGLTSAAQVDLAFRRLFRTRIRLGMFDPPSEVPFNTLTLDERLGSDRQLAVRATRESLCLYKNRGGVLPLDAKSSGRVAVVGPGAVLGQLLLGNYMEPGVEPADIDRILSGIGRYMGEGADFLAAVQKCGDDAAGNDLACSELVGSAVHYAAGCESVECPDQSLFAAAEAAARGAGATIVVLGLRYDSIGNCLNCTVETPPENCSVSGCESEGFDRISLDLPPNQYALVRRLRLATTGPLIGIFVHGGVFSLKNLNEDLDAMLDAWYPGAAAGEAISDVLFGRYSPAGRTAVTWYQSTDDLPADRSNASWYTPPGYSYRFFQGPKADIALGHGLSNSFSQENTGVFYVSSQLFFTETITV</sequence>
<keyword evidence="2" id="KW-0732">Signal</keyword>
<keyword evidence="3" id="KW-0378">Hydrolase</keyword>
<dbReference type="InterPro" id="IPR036881">
    <property type="entry name" value="Glyco_hydro_3_C_sf"/>
</dbReference>
<dbReference type="InterPro" id="IPR002772">
    <property type="entry name" value="Glyco_hydro_3_C"/>
</dbReference>
<dbReference type="Proteomes" id="UP000626109">
    <property type="component" value="Unassembled WGS sequence"/>
</dbReference>
<dbReference type="InterPro" id="IPR001764">
    <property type="entry name" value="Glyco_hydro_3_N"/>
</dbReference>
<evidence type="ECO:0000259" key="6">
    <source>
        <dbReference type="Pfam" id="PF01915"/>
    </source>
</evidence>
<dbReference type="GO" id="GO:0031222">
    <property type="term" value="P:arabinan catabolic process"/>
    <property type="evidence" value="ECO:0007669"/>
    <property type="project" value="TreeGrafter"/>
</dbReference>
<dbReference type="Gene3D" id="3.40.50.1700">
    <property type="entry name" value="Glycoside hydrolase family 3 C-terminal domain"/>
    <property type="match status" value="1"/>
</dbReference>
<dbReference type="InterPro" id="IPR044993">
    <property type="entry name" value="BXL"/>
</dbReference>
<dbReference type="EMBL" id="CAJNNW010031102">
    <property type="protein sequence ID" value="CAE8705963.1"/>
    <property type="molecule type" value="Genomic_DNA"/>
</dbReference>
<evidence type="ECO:0000256" key="3">
    <source>
        <dbReference type="ARBA" id="ARBA00022801"/>
    </source>
</evidence>
<evidence type="ECO:0000313" key="7">
    <source>
        <dbReference type="EMBL" id="CAE8705963.1"/>
    </source>
</evidence>
<evidence type="ECO:0000313" key="8">
    <source>
        <dbReference type="Proteomes" id="UP000626109"/>
    </source>
</evidence>
<dbReference type="InterPro" id="IPR036962">
    <property type="entry name" value="Glyco_hydro_3_N_sf"/>
</dbReference>